<dbReference type="Gene3D" id="3.40.640.10">
    <property type="entry name" value="Type I PLP-dependent aspartate aminotransferase-like (Major domain)"/>
    <property type="match status" value="1"/>
</dbReference>
<evidence type="ECO:0000313" key="6">
    <source>
        <dbReference type="Proteomes" id="UP001236569"/>
    </source>
</evidence>
<keyword evidence="5" id="KW-0808">Transferase</keyword>
<keyword evidence="6" id="KW-1185">Reference proteome</keyword>
<dbReference type="EMBL" id="JASHID010000018">
    <property type="protein sequence ID" value="MDI9866581.1"/>
    <property type="molecule type" value="Genomic_DNA"/>
</dbReference>
<comment type="cofactor">
    <cofactor evidence="1 4">
        <name>pyridoxal 5'-phosphate</name>
        <dbReference type="ChEBI" id="CHEBI:597326"/>
    </cofactor>
</comment>
<dbReference type="RefSeq" id="WP_283371380.1">
    <property type="nucleotide sequence ID" value="NZ_JASHID010000018.1"/>
</dbReference>
<gene>
    <name evidence="5" type="ORF">QM480_19725</name>
</gene>
<organism evidence="5 6">
    <name type="scientific">Flectobacillus longus</name>
    <dbReference type="NCBI Taxonomy" id="2984207"/>
    <lineage>
        <taxon>Bacteria</taxon>
        <taxon>Pseudomonadati</taxon>
        <taxon>Bacteroidota</taxon>
        <taxon>Cytophagia</taxon>
        <taxon>Cytophagales</taxon>
        <taxon>Flectobacillaceae</taxon>
        <taxon>Flectobacillus</taxon>
    </lineage>
</organism>
<dbReference type="InterPro" id="IPR015422">
    <property type="entry name" value="PyrdxlP-dep_Trfase_small"/>
</dbReference>
<comment type="similarity">
    <text evidence="2 4">Belongs to the trans-sulfuration enzymes family.</text>
</comment>
<dbReference type="PANTHER" id="PTHR11808">
    <property type="entry name" value="TRANS-SULFURATION ENZYME FAMILY MEMBER"/>
    <property type="match status" value="1"/>
</dbReference>
<evidence type="ECO:0000256" key="3">
    <source>
        <dbReference type="ARBA" id="ARBA00022898"/>
    </source>
</evidence>
<dbReference type="PROSITE" id="PS00868">
    <property type="entry name" value="CYS_MET_METAB_PP"/>
    <property type="match status" value="1"/>
</dbReference>
<dbReference type="Gene3D" id="3.90.1150.10">
    <property type="entry name" value="Aspartate Aminotransferase, domain 1"/>
    <property type="match status" value="1"/>
</dbReference>
<dbReference type="CDD" id="cd00614">
    <property type="entry name" value="CGS_like"/>
    <property type="match status" value="1"/>
</dbReference>
<keyword evidence="5" id="KW-0032">Aminotransferase</keyword>
<evidence type="ECO:0000256" key="1">
    <source>
        <dbReference type="ARBA" id="ARBA00001933"/>
    </source>
</evidence>
<accession>A0ABT6YSP0</accession>
<evidence type="ECO:0000313" key="5">
    <source>
        <dbReference type="EMBL" id="MDI9866581.1"/>
    </source>
</evidence>
<comment type="caution">
    <text evidence="5">The sequence shown here is derived from an EMBL/GenBank/DDBJ whole genome shotgun (WGS) entry which is preliminary data.</text>
</comment>
<dbReference type="Pfam" id="PF01053">
    <property type="entry name" value="Cys_Met_Meta_PP"/>
    <property type="match status" value="1"/>
</dbReference>
<name>A0ABT6YSP0_9BACT</name>
<dbReference type="SUPFAM" id="SSF53383">
    <property type="entry name" value="PLP-dependent transferases"/>
    <property type="match status" value="1"/>
</dbReference>
<evidence type="ECO:0000256" key="4">
    <source>
        <dbReference type="RuleBase" id="RU362118"/>
    </source>
</evidence>
<keyword evidence="3 4" id="KW-0663">Pyridoxal phosphate</keyword>
<dbReference type="InterPro" id="IPR015421">
    <property type="entry name" value="PyrdxlP-dep_Trfase_major"/>
</dbReference>
<dbReference type="PANTHER" id="PTHR11808:SF15">
    <property type="entry name" value="CYSTATHIONINE GAMMA-LYASE"/>
    <property type="match status" value="1"/>
</dbReference>
<reference evidence="5 6" key="1">
    <citation type="submission" date="2023-05" db="EMBL/GenBank/DDBJ databases">
        <title>Novel species of genus Flectobacillus isolated from stream in China.</title>
        <authorList>
            <person name="Lu H."/>
        </authorList>
    </citation>
    <scope>NUCLEOTIDE SEQUENCE [LARGE SCALE GENOMIC DNA]</scope>
    <source>
        <strain evidence="5 6">DC10W</strain>
    </source>
</reference>
<dbReference type="GO" id="GO:0008483">
    <property type="term" value="F:transaminase activity"/>
    <property type="evidence" value="ECO:0007669"/>
    <property type="project" value="UniProtKB-KW"/>
</dbReference>
<dbReference type="InterPro" id="IPR000277">
    <property type="entry name" value="Cys/Met-Metab_PyrdxlP-dep_enz"/>
</dbReference>
<dbReference type="InterPro" id="IPR015424">
    <property type="entry name" value="PyrdxlP-dep_Trfase"/>
</dbReference>
<protein>
    <submittedName>
        <fullName evidence="5">Aminotransferase class V-fold PLP-dependent enzyme</fullName>
    </submittedName>
</protein>
<dbReference type="Proteomes" id="UP001236569">
    <property type="component" value="Unassembled WGS sequence"/>
</dbReference>
<sequence>MNFETLAIKSTQMTDANAGAVASPIYLSTTFERETDGSYAHGYIYSRNDNPNRQLLEKSFAVLEAGTVGFAFASGMAATTALFQSFKSGDHIITPDDAYFATNVLIEEIFSHWGLTLTKVDTTDLEAIQNAIQPNTKLIWLETPSNPQLKVSDITAIADLAHQHGALCAVDNTWATPVLQRPLLLGADIVMHSTTKYFGGHGDVLGGALILKEDGELANKIRTIQKLTGGVPSPFECWLVARGIKTLSLRVKAQTANAQQLAEYLTQHPAIEVVHYPGLSSHPQYAIAQKQMSQAGAMLSVQVKGDAINAMNVTGKLQLFTTATSLGGVESLIEHRKSVEGPTSPTPDNLLRVSVGLENIEDLIADWAQALQ</sequence>
<dbReference type="InterPro" id="IPR054542">
    <property type="entry name" value="Cys_met_metab_PP"/>
</dbReference>
<proteinExistence type="inferred from homology"/>
<evidence type="ECO:0000256" key="2">
    <source>
        <dbReference type="ARBA" id="ARBA00009077"/>
    </source>
</evidence>
<dbReference type="PIRSF" id="PIRSF001434">
    <property type="entry name" value="CGS"/>
    <property type="match status" value="1"/>
</dbReference>